<dbReference type="Pfam" id="PF13020">
    <property type="entry name" value="NOV_C"/>
    <property type="match status" value="1"/>
</dbReference>
<sequence>MAEQSRPGENWSAIELDAIIADYFGMLGDELAKRPYVKTHHRLALMHMTGRSAASIEFKHRNISAVLQELGLPWIWGYKPAPNYQDALVDAVDRYLSGHREIVEEQPVLMPAAPKISDDTFTDVPVRTSRPRRPTFERLVRKFDPVERDFRNRRLGRAGEEFVVKVEHQRLIAEDRSDLANRVRWVAMEDGDGAGFDVRSFDRDGRERLIEVKTTNGAAHTPFFMTRNELEVAEERSDHWYLYRVYIFAQQPKIFTVRPPLGSVLQLNPETWRAEPAA</sequence>
<dbReference type="InterPro" id="IPR024975">
    <property type="entry name" value="NOV_C"/>
</dbReference>
<reference evidence="2 3" key="1">
    <citation type="submission" date="2016-10" db="EMBL/GenBank/DDBJ databases">
        <authorList>
            <person name="de Groot N.N."/>
        </authorList>
    </citation>
    <scope>NUCLEOTIDE SEQUENCE [LARGE SCALE GENOMIC DNA]</scope>
    <source>
        <strain evidence="2 3">IPL20</strain>
    </source>
</reference>
<dbReference type="OrthoDB" id="9788621at2"/>
<dbReference type="AlphaFoldDB" id="A0A1I7NB18"/>
<accession>A0A1I7NB18</accession>
<evidence type="ECO:0000313" key="3">
    <source>
        <dbReference type="Proteomes" id="UP000199074"/>
    </source>
</evidence>
<dbReference type="Proteomes" id="UP000199074">
    <property type="component" value="Unassembled WGS sequence"/>
</dbReference>
<dbReference type="RefSeq" id="WP_092422818.1">
    <property type="nucleotide sequence ID" value="NZ_FPCK01000001.1"/>
</dbReference>
<name>A0A1I7NB18_9HYPH</name>
<gene>
    <name evidence="2" type="ORF">SAMN05216456_1453</name>
</gene>
<evidence type="ECO:0000313" key="2">
    <source>
        <dbReference type="EMBL" id="SFV31773.1"/>
    </source>
</evidence>
<dbReference type="EMBL" id="FPCK01000001">
    <property type="protein sequence ID" value="SFV31773.1"/>
    <property type="molecule type" value="Genomic_DNA"/>
</dbReference>
<feature type="domain" description="Protein NO VEIN C-terminal" evidence="1">
    <location>
        <begin position="159"/>
        <end position="256"/>
    </location>
</feature>
<protein>
    <recommendedName>
        <fullName evidence="1">Protein NO VEIN C-terminal domain-containing protein</fullName>
    </recommendedName>
</protein>
<evidence type="ECO:0000259" key="1">
    <source>
        <dbReference type="Pfam" id="PF13020"/>
    </source>
</evidence>
<proteinExistence type="predicted"/>
<keyword evidence="3" id="KW-1185">Reference proteome</keyword>
<organism evidence="2 3">
    <name type="scientific">Devosia crocina</name>
    <dbReference type="NCBI Taxonomy" id="429728"/>
    <lineage>
        <taxon>Bacteria</taxon>
        <taxon>Pseudomonadati</taxon>
        <taxon>Pseudomonadota</taxon>
        <taxon>Alphaproteobacteria</taxon>
        <taxon>Hyphomicrobiales</taxon>
        <taxon>Devosiaceae</taxon>
        <taxon>Devosia</taxon>
    </lineage>
</organism>
<dbReference type="STRING" id="429728.SAMN05216456_1453"/>